<evidence type="ECO:0000256" key="1">
    <source>
        <dbReference type="ARBA" id="ARBA00022729"/>
    </source>
</evidence>
<dbReference type="PROSITE" id="PS00022">
    <property type="entry name" value="EGF_1"/>
    <property type="match status" value="2"/>
</dbReference>
<proteinExistence type="predicted"/>
<keyword evidence="1" id="KW-0732">Signal</keyword>
<comment type="caution">
    <text evidence="5">The sequence shown here is derived from an EMBL/GenBank/DDBJ whole genome shotgun (WGS) entry which is preliminary data.</text>
</comment>
<evidence type="ECO:0000256" key="3">
    <source>
        <dbReference type="PROSITE-ProRule" id="PRU00076"/>
    </source>
</evidence>
<sequence>IQCDKTERSGVAIIFDVALGYPNNLTCQTLSCQIDFFTGIHEQFNTQSRVNITADDGSNLSVDLCYVESYSNGNSNNQNNPSGVVIESCTVVCQNGGQCTGLTSCGCTTGWTGDTCETAVCTNGCDNGGTCTAPDTCICATGWSGATCTIGQ</sequence>
<gene>
    <name evidence="5" type="ORF">OXD698_LOCUS45169</name>
</gene>
<dbReference type="InterPro" id="IPR000742">
    <property type="entry name" value="EGF"/>
</dbReference>
<feature type="non-terminal residue" evidence="5">
    <location>
        <position position="1"/>
    </location>
</feature>
<feature type="disulfide bond" evidence="3">
    <location>
        <begin position="139"/>
        <end position="148"/>
    </location>
</feature>
<evidence type="ECO:0000313" key="6">
    <source>
        <dbReference type="Proteomes" id="UP000663844"/>
    </source>
</evidence>
<feature type="disulfide bond" evidence="3">
    <location>
        <begin position="89"/>
        <end position="99"/>
    </location>
</feature>
<keyword evidence="2 3" id="KW-1015">Disulfide bond</keyword>
<dbReference type="SMART" id="SM00181">
    <property type="entry name" value="EGF"/>
    <property type="match status" value="2"/>
</dbReference>
<name>A0A820GUX8_9BILA</name>
<protein>
    <recommendedName>
        <fullName evidence="4">EGF-like domain-containing protein</fullName>
    </recommendedName>
</protein>
<feature type="disulfide bond" evidence="3">
    <location>
        <begin position="121"/>
        <end position="131"/>
    </location>
</feature>
<feature type="domain" description="EGF-like" evidence="4">
    <location>
        <begin position="85"/>
        <end position="117"/>
    </location>
</feature>
<dbReference type="PROSITE" id="PS50026">
    <property type="entry name" value="EGF_3"/>
    <property type="match status" value="2"/>
</dbReference>
<dbReference type="EMBL" id="CAJOAZ010014651">
    <property type="protein sequence ID" value="CAF4283047.1"/>
    <property type="molecule type" value="Genomic_DNA"/>
</dbReference>
<keyword evidence="3" id="KW-0245">EGF-like domain</keyword>
<evidence type="ECO:0000259" key="4">
    <source>
        <dbReference type="PROSITE" id="PS50026"/>
    </source>
</evidence>
<feature type="domain" description="EGF-like" evidence="4">
    <location>
        <begin position="118"/>
        <end position="149"/>
    </location>
</feature>
<dbReference type="InterPro" id="IPR050969">
    <property type="entry name" value="Dev_Signal_Modulators"/>
</dbReference>
<reference evidence="5" key="1">
    <citation type="submission" date="2021-02" db="EMBL/GenBank/DDBJ databases">
        <authorList>
            <person name="Nowell W R."/>
        </authorList>
    </citation>
    <scope>NUCLEOTIDE SEQUENCE</scope>
</reference>
<evidence type="ECO:0000313" key="5">
    <source>
        <dbReference type="EMBL" id="CAF4283047.1"/>
    </source>
</evidence>
<dbReference type="Proteomes" id="UP000663844">
    <property type="component" value="Unassembled WGS sequence"/>
</dbReference>
<dbReference type="Gene3D" id="2.10.25.10">
    <property type="entry name" value="Laminin"/>
    <property type="match status" value="1"/>
</dbReference>
<comment type="caution">
    <text evidence="3">Lacks conserved residue(s) required for the propagation of feature annotation.</text>
</comment>
<dbReference type="AlphaFoldDB" id="A0A820GUX8"/>
<dbReference type="PANTHER" id="PTHR14949">
    <property type="entry name" value="EGF-LIKE-DOMAIN, MULTIPLE 7, 8"/>
    <property type="match status" value="1"/>
</dbReference>
<organism evidence="5 6">
    <name type="scientific">Adineta steineri</name>
    <dbReference type="NCBI Taxonomy" id="433720"/>
    <lineage>
        <taxon>Eukaryota</taxon>
        <taxon>Metazoa</taxon>
        <taxon>Spiralia</taxon>
        <taxon>Gnathifera</taxon>
        <taxon>Rotifera</taxon>
        <taxon>Eurotatoria</taxon>
        <taxon>Bdelloidea</taxon>
        <taxon>Adinetida</taxon>
        <taxon>Adinetidae</taxon>
        <taxon>Adineta</taxon>
    </lineage>
</organism>
<dbReference type="PANTHER" id="PTHR14949:SF56">
    <property type="entry name" value="EGF-LIKE-DOMAIN, MULTIPLE 7"/>
    <property type="match status" value="1"/>
</dbReference>
<accession>A0A820GUX8</accession>
<feature type="disulfide bond" evidence="3">
    <location>
        <begin position="107"/>
        <end position="116"/>
    </location>
</feature>
<dbReference type="PROSITE" id="PS01186">
    <property type="entry name" value="EGF_2"/>
    <property type="match status" value="2"/>
</dbReference>
<evidence type="ECO:0000256" key="2">
    <source>
        <dbReference type="ARBA" id="ARBA00023157"/>
    </source>
</evidence>
<dbReference type="FunFam" id="2.10.25.10:FF:000020">
    <property type="entry name" value="Latent-transforming growth factor beta-binding protein 1"/>
    <property type="match status" value="1"/>
</dbReference>